<dbReference type="PANTHER" id="PTHR47950">
    <property type="entry name" value="CYTOCHROME P450, FAMILY 76, SUBFAMILY C, POLYPEPTIDE 5-RELATED"/>
    <property type="match status" value="1"/>
</dbReference>
<comment type="similarity">
    <text evidence="1">Belongs to the cytochrome P450 family.</text>
</comment>
<comment type="cofactor">
    <cofactor evidence="2">
        <name>heme</name>
        <dbReference type="ChEBI" id="CHEBI:30413"/>
    </cofactor>
</comment>
<dbReference type="Pfam" id="PF00067">
    <property type="entry name" value="p450"/>
    <property type="match status" value="1"/>
</dbReference>
<accession>A0AAP0LLB4</accession>
<keyword evidence="2" id="KW-0408">Iron</keyword>
<sequence length="133" mass="15091">MPIKTFGARKSKIFLVMQKNIVVRATSRDESTRDHAHSFMPKRFLGSEVDFIGRNFESIPFGAGRRICPDLPLDITMLYPLLGELSNSFDWKLDLPYGHGRKIRPSHTGGSTTSYCAFCHLVPYHNFVSSPEE</sequence>
<dbReference type="GO" id="GO:0005506">
    <property type="term" value="F:iron ion binding"/>
    <property type="evidence" value="ECO:0007669"/>
    <property type="project" value="InterPro"/>
</dbReference>
<reference evidence="3 4" key="1">
    <citation type="submission" date="2024-05" db="EMBL/GenBank/DDBJ databases">
        <title>Haplotype-resolved chromosome-level genome assembly of Huyou (Citrus changshanensis).</title>
        <authorList>
            <person name="Miao C."/>
            <person name="Chen W."/>
            <person name="Wu Y."/>
            <person name="Wang L."/>
            <person name="Zhao S."/>
            <person name="Grierson D."/>
            <person name="Xu C."/>
            <person name="Chen K."/>
        </authorList>
    </citation>
    <scope>NUCLEOTIDE SEQUENCE [LARGE SCALE GENOMIC DNA]</scope>
    <source>
        <strain evidence="3">01-14</strain>
        <tissue evidence="3">Leaf</tissue>
    </source>
</reference>
<dbReference type="InterPro" id="IPR036396">
    <property type="entry name" value="Cyt_P450_sf"/>
</dbReference>
<dbReference type="PRINTS" id="PR00463">
    <property type="entry name" value="EP450I"/>
</dbReference>
<keyword evidence="4" id="KW-1185">Reference proteome</keyword>
<evidence type="ECO:0000313" key="3">
    <source>
        <dbReference type="EMBL" id="KAK9177442.1"/>
    </source>
</evidence>
<dbReference type="PANTHER" id="PTHR47950:SF48">
    <property type="entry name" value="CYTOCHROME P450 FAMILY PROTEIN, EXPRESSED"/>
    <property type="match status" value="1"/>
</dbReference>
<evidence type="ECO:0000256" key="2">
    <source>
        <dbReference type="PIRSR" id="PIRSR602401-1"/>
    </source>
</evidence>
<dbReference type="EMBL" id="JBCGBO010000025">
    <property type="protein sequence ID" value="KAK9177442.1"/>
    <property type="molecule type" value="Genomic_DNA"/>
</dbReference>
<evidence type="ECO:0008006" key="5">
    <source>
        <dbReference type="Google" id="ProtNLM"/>
    </source>
</evidence>
<dbReference type="GO" id="GO:0020037">
    <property type="term" value="F:heme binding"/>
    <property type="evidence" value="ECO:0007669"/>
    <property type="project" value="InterPro"/>
</dbReference>
<dbReference type="SUPFAM" id="SSF48264">
    <property type="entry name" value="Cytochrome P450"/>
    <property type="match status" value="1"/>
</dbReference>
<gene>
    <name evidence="3" type="ORF">WN944_029464</name>
</gene>
<comment type="caution">
    <text evidence="3">The sequence shown here is derived from an EMBL/GenBank/DDBJ whole genome shotgun (WGS) entry which is preliminary data.</text>
</comment>
<name>A0AAP0LLB4_9ROSI</name>
<organism evidence="3 4">
    <name type="scientific">Citrus x changshan-huyou</name>
    <dbReference type="NCBI Taxonomy" id="2935761"/>
    <lineage>
        <taxon>Eukaryota</taxon>
        <taxon>Viridiplantae</taxon>
        <taxon>Streptophyta</taxon>
        <taxon>Embryophyta</taxon>
        <taxon>Tracheophyta</taxon>
        <taxon>Spermatophyta</taxon>
        <taxon>Magnoliopsida</taxon>
        <taxon>eudicotyledons</taxon>
        <taxon>Gunneridae</taxon>
        <taxon>Pentapetalae</taxon>
        <taxon>rosids</taxon>
        <taxon>malvids</taxon>
        <taxon>Sapindales</taxon>
        <taxon>Rutaceae</taxon>
        <taxon>Aurantioideae</taxon>
        <taxon>Citrus</taxon>
    </lineage>
</organism>
<evidence type="ECO:0000313" key="4">
    <source>
        <dbReference type="Proteomes" id="UP001428341"/>
    </source>
</evidence>
<dbReference type="GO" id="GO:0004497">
    <property type="term" value="F:monooxygenase activity"/>
    <property type="evidence" value="ECO:0007669"/>
    <property type="project" value="InterPro"/>
</dbReference>
<dbReference type="Gene3D" id="1.10.630.10">
    <property type="entry name" value="Cytochrome P450"/>
    <property type="match status" value="1"/>
</dbReference>
<proteinExistence type="inferred from homology"/>
<keyword evidence="2" id="KW-0349">Heme</keyword>
<keyword evidence="2" id="KW-0479">Metal-binding</keyword>
<dbReference type="AlphaFoldDB" id="A0AAP0LLB4"/>
<feature type="binding site" description="axial binding residue" evidence="2">
    <location>
        <position position="68"/>
    </location>
    <ligand>
        <name>heme</name>
        <dbReference type="ChEBI" id="CHEBI:30413"/>
    </ligand>
    <ligandPart>
        <name>Fe</name>
        <dbReference type="ChEBI" id="CHEBI:18248"/>
    </ligandPart>
</feature>
<dbReference type="Proteomes" id="UP001428341">
    <property type="component" value="Unassembled WGS sequence"/>
</dbReference>
<dbReference type="GO" id="GO:0016705">
    <property type="term" value="F:oxidoreductase activity, acting on paired donors, with incorporation or reduction of molecular oxygen"/>
    <property type="evidence" value="ECO:0007669"/>
    <property type="project" value="InterPro"/>
</dbReference>
<dbReference type="InterPro" id="IPR001128">
    <property type="entry name" value="Cyt_P450"/>
</dbReference>
<protein>
    <recommendedName>
        <fullName evidence="5">Cytochrome P450</fullName>
    </recommendedName>
</protein>
<evidence type="ECO:0000256" key="1">
    <source>
        <dbReference type="ARBA" id="ARBA00010617"/>
    </source>
</evidence>
<dbReference type="InterPro" id="IPR002401">
    <property type="entry name" value="Cyt_P450_E_grp-I"/>
</dbReference>